<dbReference type="OrthoDB" id="9787800at2"/>
<gene>
    <name evidence="2" type="ORF">WY13_02600</name>
</gene>
<organism evidence="2 3">
    <name type="scientific">Clostridium ljungdahlii</name>
    <dbReference type="NCBI Taxonomy" id="1538"/>
    <lineage>
        <taxon>Bacteria</taxon>
        <taxon>Bacillati</taxon>
        <taxon>Bacillota</taxon>
        <taxon>Clostridia</taxon>
        <taxon>Eubacteriales</taxon>
        <taxon>Clostridiaceae</taxon>
        <taxon>Clostridium</taxon>
    </lineage>
</organism>
<dbReference type="Gene3D" id="3.60.21.10">
    <property type="match status" value="1"/>
</dbReference>
<proteinExistence type="predicted"/>
<dbReference type="InterPro" id="IPR029052">
    <property type="entry name" value="Metallo-depent_PP-like"/>
</dbReference>
<dbReference type="CDD" id="cd00838">
    <property type="entry name" value="MPP_superfamily"/>
    <property type="match status" value="1"/>
</dbReference>
<evidence type="ECO:0000259" key="1">
    <source>
        <dbReference type="Pfam" id="PF00149"/>
    </source>
</evidence>
<dbReference type="InterPro" id="IPR004843">
    <property type="entry name" value="Calcineurin-like_PHP"/>
</dbReference>
<dbReference type="SUPFAM" id="SSF56300">
    <property type="entry name" value="Metallo-dependent phosphatases"/>
    <property type="match status" value="1"/>
</dbReference>
<dbReference type="Pfam" id="PF00149">
    <property type="entry name" value="Metallophos"/>
    <property type="match status" value="1"/>
</dbReference>
<evidence type="ECO:0000313" key="3">
    <source>
        <dbReference type="Proteomes" id="UP000077407"/>
    </source>
</evidence>
<feature type="domain" description="Calcineurin-like phosphoesterase" evidence="1">
    <location>
        <begin position="2"/>
        <end position="211"/>
    </location>
</feature>
<dbReference type="RefSeq" id="WP_063555996.1">
    <property type="nucleotide sequence ID" value="NZ_LITT01000035.1"/>
</dbReference>
<dbReference type="Proteomes" id="UP000077407">
    <property type="component" value="Unassembled WGS sequence"/>
</dbReference>
<dbReference type="AlphaFoldDB" id="A0A168MHL1"/>
<dbReference type="EMBL" id="LITT01000035">
    <property type="protein sequence ID" value="OAA84701.1"/>
    <property type="molecule type" value="Genomic_DNA"/>
</dbReference>
<protein>
    <recommendedName>
        <fullName evidence="1">Calcineurin-like phosphoesterase domain-containing protein</fullName>
    </recommendedName>
</protein>
<name>A0A168MHL1_9CLOT</name>
<comment type="caution">
    <text evidence="2">The sequence shown here is derived from an EMBL/GenBank/DDBJ whole genome shotgun (WGS) entry which is preliminary data.</text>
</comment>
<evidence type="ECO:0000313" key="2">
    <source>
        <dbReference type="EMBL" id="OAA84701.1"/>
    </source>
</evidence>
<dbReference type="PATRIC" id="fig|1538.10.peg.2495"/>
<sequence length="232" mass="27462">MIYVTGDTHIPHDIHKLDINNFPQQKAMNKDDYVIICGDFGGIWNESKEELYWRKWLKSRNFTTLFVDGNHENFDLLNSFPVEKWNGGKIHKINASIYHLMRGQVYTINGLKLFTIGGASSVDKENRIRSISWWEEELPDYAQCEEGLNNLEKNNWQVDYIMTHTCPTTILNKITEIFGFQPKPEDAVNKYLEVIEEKCKYNHWYFGHFHEDIEVDDKHTLVYEKIIRIDNI</sequence>
<accession>A0A168MHL1</accession>
<reference evidence="2 3" key="1">
    <citation type="journal article" date="2015" name="Biotechnol. Bioeng.">
        <title>Genome sequence and phenotypic characterization of Caulobacter segnis.</title>
        <authorList>
            <person name="Patel S."/>
            <person name="Fletcher B."/>
            <person name="Scott D.C."/>
            <person name="Ely B."/>
        </authorList>
    </citation>
    <scope>NUCLEOTIDE SEQUENCE [LARGE SCALE GENOMIC DNA]</scope>
    <source>
        <strain evidence="2 3">ERI-2</strain>
    </source>
</reference>